<dbReference type="InterPro" id="IPR036396">
    <property type="entry name" value="Cyt_P450_sf"/>
</dbReference>
<proteinExistence type="evidence at transcript level"/>
<dbReference type="PANTHER" id="PTHR24300:SF397">
    <property type="entry name" value="CYTOCHROME P450 2U1"/>
    <property type="match status" value="1"/>
</dbReference>
<dbReference type="FunFam" id="1.10.630.10:FF:000238">
    <property type="entry name" value="Cytochrome P450 2A6"/>
    <property type="match status" value="1"/>
</dbReference>
<evidence type="ECO:0000256" key="2">
    <source>
        <dbReference type="ARBA" id="ARBA00003690"/>
    </source>
</evidence>
<evidence type="ECO:0000256" key="14">
    <source>
        <dbReference type="PIRSR" id="PIRSR602401-1"/>
    </source>
</evidence>
<sequence length="499" mass="56508">MSFLAVFLICLVVGYVLKAIWNNLKGAWHNSPPGPIFVPGLGSTLTFAMGGRDALKFPLLVIDDMAKKYGEVMRLTMGPQHTVFLSGLKSIKEFSSMEETTMRPYNETLLEMYSDGEPLGMGIGIGGERWKEQRRFSARALRDLGAGKKGMDAKILQEVVHTIEDIKDKVRGTQKLKKVDQYFDLPDLNVIWALVAGIRYEYDDPVAHKQFDYLRSFLQESTAGPLTATPMLKYIPPFSGIYQNIRKCMDEFRVLIKSVIRNQAETFDPEHIRGYIDKFLVEQKANRGKFFTDKDLIINCQDLFIAGSETASKTLSNCFLWMVLHPEVQDKIQEELDTVIGNSRHVIMDDRPNLPYTDAALMEVRRISTPFPITPPRTAPRDITIQGYNIPAGTPVQMNIYSVLRGEKYFDNPNEFKPERFLNAKKEIVVPEGFIPFGYGKRRCLGENLATVSNFMFFANLLQVFTFRALDPKHPPSTLPCGGLTYGPQPFDVSVSVRD</sequence>
<evidence type="ECO:0000256" key="8">
    <source>
        <dbReference type="ARBA" id="ARBA00022824"/>
    </source>
</evidence>
<dbReference type="GO" id="GO:0005789">
    <property type="term" value="C:endoplasmic reticulum membrane"/>
    <property type="evidence" value="ECO:0007669"/>
    <property type="project" value="UniProtKB-SubCell"/>
</dbReference>
<dbReference type="InterPro" id="IPR001128">
    <property type="entry name" value="Cyt_P450"/>
</dbReference>
<evidence type="ECO:0000256" key="11">
    <source>
        <dbReference type="ARBA" id="ARBA00023004"/>
    </source>
</evidence>
<protein>
    <submittedName>
        <fullName evidence="16">Cytochrome P450 CYP3038B1</fullName>
    </submittedName>
</protein>
<dbReference type="GO" id="GO:0006805">
    <property type="term" value="P:xenobiotic metabolic process"/>
    <property type="evidence" value="ECO:0007669"/>
    <property type="project" value="TreeGrafter"/>
</dbReference>
<keyword evidence="7 14" id="KW-0479">Metal-binding</keyword>
<dbReference type="InterPro" id="IPR050182">
    <property type="entry name" value="Cytochrome_P450_fam2"/>
</dbReference>
<dbReference type="GO" id="GO:0020037">
    <property type="term" value="F:heme binding"/>
    <property type="evidence" value="ECO:0007669"/>
    <property type="project" value="InterPro"/>
</dbReference>
<evidence type="ECO:0000256" key="10">
    <source>
        <dbReference type="ARBA" id="ARBA00023002"/>
    </source>
</evidence>
<keyword evidence="9" id="KW-0492">Microsome</keyword>
<evidence type="ECO:0000256" key="3">
    <source>
        <dbReference type="ARBA" id="ARBA00004174"/>
    </source>
</evidence>
<comment type="subcellular location">
    <subcellularLocation>
        <location evidence="4">Endoplasmic reticulum membrane</location>
        <topology evidence="4">Peripheral membrane protein</topology>
    </subcellularLocation>
    <subcellularLocation>
        <location evidence="3">Microsome membrane</location>
        <topology evidence="3">Peripheral membrane protein</topology>
    </subcellularLocation>
</comment>
<evidence type="ECO:0000256" key="5">
    <source>
        <dbReference type="ARBA" id="ARBA00010617"/>
    </source>
</evidence>
<keyword evidence="13" id="KW-0472">Membrane</keyword>
<dbReference type="AlphaFoldDB" id="A0A2H4FY81"/>
<evidence type="ECO:0000256" key="12">
    <source>
        <dbReference type="ARBA" id="ARBA00023033"/>
    </source>
</evidence>
<keyword evidence="11 14" id="KW-0408">Iron</keyword>
<evidence type="ECO:0000256" key="13">
    <source>
        <dbReference type="ARBA" id="ARBA00023136"/>
    </source>
</evidence>
<evidence type="ECO:0000256" key="15">
    <source>
        <dbReference type="RuleBase" id="RU000461"/>
    </source>
</evidence>
<comment type="function">
    <text evidence="2">May be involved in the metabolism of insect hormones and in the breakdown of synthetic insecticides.</text>
</comment>
<dbReference type="GO" id="GO:0005506">
    <property type="term" value="F:iron ion binding"/>
    <property type="evidence" value="ECO:0007669"/>
    <property type="project" value="InterPro"/>
</dbReference>
<evidence type="ECO:0000256" key="9">
    <source>
        <dbReference type="ARBA" id="ARBA00022848"/>
    </source>
</evidence>
<evidence type="ECO:0000256" key="6">
    <source>
        <dbReference type="ARBA" id="ARBA00022617"/>
    </source>
</evidence>
<dbReference type="SUPFAM" id="SSF48264">
    <property type="entry name" value="Cytochrome P450"/>
    <property type="match status" value="1"/>
</dbReference>
<keyword evidence="12 15" id="KW-0503">Monooxygenase</keyword>
<feature type="binding site" description="axial binding residue" evidence="14">
    <location>
        <position position="444"/>
    </location>
    <ligand>
        <name>heme</name>
        <dbReference type="ChEBI" id="CHEBI:30413"/>
    </ligand>
    <ligandPart>
        <name>Fe</name>
        <dbReference type="ChEBI" id="CHEBI:18248"/>
    </ligandPart>
</feature>
<organism evidence="16">
    <name type="scientific">Tigriopus kingsejongensis</name>
    <dbReference type="NCBI Taxonomy" id="1133412"/>
    <lineage>
        <taxon>Eukaryota</taxon>
        <taxon>Metazoa</taxon>
        <taxon>Ecdysozoa</taxon>
        <taxon>Arthropoda</taxon>
        <taxon>Crustacea</taxon>
        <taxon>Multicrustacea</taxon>
        <taxon>Hexanauplia</taxon>
        <taxon>Copepoda</taxon>
        <taxon>Harpacticoida</taxon>
        <taxon>Harpacticidae</taxon>
        <taxon>Tigriopus</taxon>
    </lineage>
</organism>
<dbReference type="EMBL" id="KY249908">
    <property type="protein sequence ID" value="APH81379.1"/>
    <property type="molecule type" value="mRNA"/>
</dbReference>
<dbReference type="PROSITE" id="PS00086">
    <property type="entry name" value="CYTOCHROME_P450"/>
    <property type="match status" value="1"/>
</dbReference>
<dbReference type="GO" id="GO:0006082">
    <property type="term" value="P:organic acid metabolic process"/>
    <property type="evidence" value="ECO:0007669"/>
    <property type="project" value="TreeGrafter"/>
</dbReference>
<evidence type="ECO:0000256" key="1">
    <source>
        <dbReference type="ARBA" id="ARBA00001971"/>
    </source>
</evidence>
<dbReference type="Gene3D" id="1.10.630.10">
    <property type="entry name" value="Cytochrome P450"/>
    <property type="match status" value="1"/>
</dbReference>
<dbReference type="GO" id="GO:0008395">
    <property type="term" value="F:steroid hydroxylase activity"/>
    <property type="evidence" value="ECO:0007669"/>
    <property type="project" value="TreeGrafter"/>
</dbReference>
<dbReference type="PRINTS" id="PR00463">
    <property type="entry name" value="EP450I"/>
</dbReference>
<keyword evidence="6 14" id="KW-0349">Heme</keyword>
<evidence type="ECO:0000256" key="7">
    <source>
        <dbReference type="ARBA" id="ARBA00022723"/>
    </source>
</evidence>
<evidence type="ECO:0000256" key="4">
    <source>
        <dbReference type="ARBA" id="ARBA00004406"/>
    </source>
</evidence>
<evidence type="ECO:0000313" key="16">
    <source>
        <dbReference type="EMBL" id="APH81379.1"/>
    </source>
</evidence>
<reference evidence="16" key="1">
    <citation type="submission" date="2016-11" db="EMBL/GenBank/DDBJ databases">
        <title>Comparative effects of crude oil on the Antarctic and temperate congenic copepods Tigriopus kingsejongensis and Tigriopus japonicus.</title>
        <authorList>
            <person name="Lee J.-S."/>
        </authorList>
    </citation>
    <scope>NUCLEOTIDE SEQUENCE</scope>
</reference>
<comment type="similarity">
    <text evidence="5 15">Belongs to the cytochrome P450 family.</text>
</comment>
<dbReference type="PRINTS" id="PR00385">
    <property type="entry name" value="P450"/>
</dbReference>
<dbReference type="Pfam" id="PF00067">
    <property type="entry name" value="p450"/>
    <property type="match status" value="1"/>
</dbReference>
<dbReference type="PANTHER" id="PTHR24300">
    <property type="entry name" value="CYTOCHROME P450 508A4-RELATED"/>
    <property type="match status" value="1"/>
</dbReference>
<name>A0A2H4FY81_9MAXI</name>
<comment type="cofactor">
    <cofactor evidence="1 14">
        <name>heme</name>
        <dbReference type="ChEBI" id="CHEBI:30413"/>
    </cofactor>
</comment>
<accession>A0A2H4FY81</accession>
<keyword evidence="8" id="KW-0256">Endoplasmic reticulum</keyword>
<dbReference type="InterPro" id="IPR017972">
    <property type="entry name" value="Cyt_P450_CS"/>
</dbReference>
<dbReference type="InterPro" id="IPR002401">
    <property type="entry name" value="Cyt_P450_E_grp-I"/>
</dbReference>
<dbReference type="GO" id="GO:0016712">
    <property type="term" value="F:oxidoreductase activity, acting on paired donors, with incorporation or reduction of molecular oxygen, reduced flavin or flavoprotein as one donor, and incorporation of one atom of oxygen"/>
    <property type="evidence" value="ECO:0007669"/>
    <property type="project" value="TreeGrafter"/>
</dbReference>
<keyword evidence="10 15" id="KW-0560">Oxidoreductase</keyword>